<dbReference type="GO" id="GO:0003723">
    <property type="term" value="F:RNA binding"/>
    <property type="evidence" value="ECO:0007669"/>
    <property type="project" value="UniProtKB-KW"/>
</dbReference>
<evidence type="ECO:0000259" key="3">
    <source>
        <dbReference type="PROSITE" id="PS50994"/>
    </source>
</evidence>
<evidence type="ECO:0000256" key="2">
    <source>
        <dbReference type="SAM" id="MobiDB-lite"/>
    </source>
</evidence>
<dbReference type="InterPro" id="IPR036397">
    <property type="entry name" value="RNaseH_sf"/>
</dbReference>
<evidence type="ECO:0000256" key="1">
    <source>
        <dbReference type="ARBA" id="ARBA00022884"/>
    </source>
</evidence>
<evidence type="ECO:0000313" key="5">
    <source>
        <dbReference type="Proteomes" id="UP000249056"/>
    </source>
</evidence>
<accession>A0A395IDP0</accession>
<dbReference type="EMBL" id="QKRW01000081">
    <property type="protein sequence ID" value="RAL58472.1"/>
    <property type="molecule type" value="Genomic_DNA"/>
</dbReference>
<dbReference type="InterPro" id="IPR012337">
    <property type="entry name" value="RNaseH-like_sf"/>
</dbReference>
<dbReference type="SUPFAM" id="SSF53098">
    <property type="entry name" value="Ribonuclease H-like"/>
    <property type="match status" value="1"/>
</dbReference>
<dbReference type="Gene3D" id="3.30.420.10">
    <property type="entry name" value="Ribonuclease H-like superfamily/Ribonuclease H"/>
    <property type="match status" value="1"/>
</dbReference>
<organism evidence="4 5">
    <name type="scientific">Monilinia fructigena</name>
    <dbReference type="NCBI Taxonomy" id="38457"/>
    <lineage>
        <taxon>Eukaryota</taxon>
        <taxon>Fungi</taxon>
        <taxon>Dikarya</taxon>
        <taxon>Ascomycota</taxon>
        <taxon>Pezizomycotina</taxon>
        <taxon>Leotiomycetes</taxon>
        <taxon>Helotiales</taxon>
        <taxon>Sclerotiniaceae</taxon>
        <taxon>Monilinia</taxon>
    </lineage>
</organism>
<comment type="caution">
    <text evidence="4">The sequence shown here is derived from an EMBL/GenBank/DDBJ whole genome shotgun (WGS) entry which is preliminary data.</text>
</comment>
<sequence length="434" mass="49239">MEQFLQESIQDGNCYLTDIEIRRLHRRFGHPSAYKFHRVLQRAGYDYIAQKDLDNLTKLCEHCQKHGKSPGRFKFNLREDAEFNHSIIVDVMYINGKPVLHIVDEGTRFQAAQWLDNVSAKHTWDKLRMCWIDTYIGPPDYIVHDAGKNFVAKEFIDSADAMGTATKSVPVEAHWSVGLVERCHYFIRRAYAIIENEMKDAGISKEMMLQMSVKAVNDSAGPDGITPTLLVFGHLPAYDKLRSERQVSEALKQRNGPSTTPVHDLPPNSLEISGVDRSLQEIPGVAPVAPVVPVLRSGLMQVVIPEIRQTRAVANAIPLSVSATYVNDDVSPDFTIYLNEDDESATFATTPDTSMMYQESRKKELQGLMESGVFELVKKSDIPLETRIFNSRFVDEIKNEGTDKAFPKSRLVVQAWKDQRKEYCFDTVTDYSTR</sequence>
<reference evidence="4 5" key="1">
    <citation type="submission" date="2018-06" db="EMBL/GenBank/DDBJ databases">
        <title>Genome Sequence of the Brown Rot Fungal Pathogen Monilinia fructigena.</title>
        <authorList>
            <person name="Landi L."/>
            <person name="De Miccolis Angelini R.M."/>
            <person name="Pollastro S."/>
            <person name="Abate D."/>
            <person name="Faretra F."/>
            <person name="Romanazzi G."/>
        </authorList>
    </citation>
    <scope>NUCLEOTIDE SEQUENCE [LARGE SCALE GENOMIC DNA]</scope>
    <source>
        <strain evidence="4 5">Mfrg269</strain>
    </source>
</reference>
<keyword evidence="1" id="KW-0694">RNA-binding</keyword>
<proteinExistence type="predicted"/>
<dbReference type="OrthoDB" id="3556418at2759"/>
<dbReference type="InterPro" id="IPR001584">
    <property type="entry name" value="Integrase_cat-core"/>
</dbReference>
<evidence type="ECO:0000313" key="4">
    <source>
        <dbReference type="EMBL" id="RAL58472.1"/>
    </source>
</evidence>
<gene>
    <name evidence="4" type="ORF">DID88_005176</name>
</gene>
<name>A0A395IDP0_9HELO</name>
<feature type="region of interest" description="Disordered" evidence="2">
    <location>
        <begin position="246"/>
        <end position="268"/>
    </location>
</feature>
<dbReference type="PROSITE" id="PS50994">
    <property type="entry name" value="INTEGRASE"/>
    <property type="match status" value="1"/>
</dbReference>
<dbReference type="Proteomes" id="UP000249056">
    <property type="component" value="Unassembled WGS sequence"/>
</dbReference>
<feature type="domain" description="Integrase catalytic" evidence="3">
    <location>
        <begin position="66"/>
        <end position="244"/>
    </location>
</feature>
<dbReference type="AlphaFoldDB" id="A0A395IDP0"/>
<dbReference type="GO" id="GO:0005634">
    <property type="term" value="C:nucleus"/>
    <property type="evidence" value="ECO:0007669"/>
    <property type="project" value="UniProtKB-ARBA"/>
</dbReference>
<keyword evidence="5" id="KW-1185">Reference proteome</keyword>
<protein>
    <recommendedName>
        <fullName evidence="3">Integrase catalytic domain-containing protein</fullName>
    </recommendedName>
</protein>
<dbReference type="GO" id="GO:0015074">
    <property type="term" value="P:DNA integration"/>
    <property type="evidence" value="ECO:0007669"/>
    <property type="project" value="InterPro"/>
</dbReference>